<dbReference type="GO" id="GO:0009288">
    <property type="term" value="C:bacterial-type flagellum"/>
    <property type="evidence" value="ECO:0007669"/>
    <property type="project" value="InterPro"/>
</dbReference>
<dbReference type="RefSeq" id="WP_102111044.1">
    <property type="nucleotide sequence ID" value="NZ_BMGN01000004.1"/>
</dbReference>
<name>A0A2K9NAW7_9PROT</name>
<feature type="compositionally biased region" description="Pro residues" evidence="1">
    <location>
        <begin position="258"/>
        <end position="268"/>
    </location>
</feature>
<dbReference type="AlphaFoldDB" id="A0A2K9NAW7"/>
<sequence length="296" mass="32401">MSEPIFDLSDQDYDEIEDALMSSPRGRAFLRARDRRNRVVAVDDVRRLIRDQRDHPEVDPKSHIKVLRRELQDLSSHIAETRREIAALKPDDPSADRIMRATEELDAILQSTEHATTEILNGSERIQSVADRLRKDRPDLAQTLDNEVTEIMTACSFQDITGQRMTKVVNTLRYIERRVHAMIQIWGLENLDADEMAAALANEPKDTRPDAHLMNGPSLKGAINQDAVDMLLTGAAAARAAGADPLAPQPIAVTPAAAPAPPPPPPAAKPAAKAVEDEPASSGPALSQSAVDDLFP</sequence>
<dbReference type="SUPFAM" id="SSF75708">
    <property type="entry name" value="Chemotaxis phosphatase CheZ"/>
    <property type="match status" value="1"/>
</dbReference>
<organism evidence="2 3">
    <name type="scientific">Niveispirillum cyanobacteriorum</name>
    <dbReference type="NCBI Taxonomy" id="1612173"/>
    <lineage>
        <taxon>Bacteria</taxon>
        <taxon>Pseudomonadati</taxon>
        <taxon>Pseudomonadota</taxon>
        <taxon>Alphaproteobacteria</taxon>
        <taxon>Rhodospirillales</taxon>
        <taxon>Azospirillaceae</taxon>
        <taxon>Niveispirillum</taxon>
    </lineage>
</organism>
<evidence type="ECO:0000313" key="2">
    <source>
        <dbReference type="EMBL" id="AUN29305.1"/>
    </source>
</evidence>
<dbReference type="Proteomes" id="UP000234752">
    <property type="component" value="Chromosome eg_1"/>
</dbReference>
<gene>
    <name evidence="2" type="ORF">C0V82_02885</name>
</gene>
<evidence type="ECO:0000313" key="3">
    <source>
        <dbReference type="Proteomes" id="UP000234752"/>
    </source>
</evidence>
<keyword evidence="3" id="KW-1185">Reference proteome</keyword>
<dbReference type="GO" id="GO:0003824">
    <property type="term" value="F:catalytic activity"/>
    <property type="evidence" value="ECO:0007669"/>
    <property type="project" value="InterPro"/>
</dbReference>
<feature type="region of interest" description="Disordered" evidence="1">
    <location>
        <begin position="252"/>
        <end position="296"/>
    </location>
</feature>
<dbReference type="EMBL" id="CP025611">
    <property type="protein sequence ID" value="AUN29305.1"/>
    <property type="molecule type" value="Genomic_DNA"/>
</dbReference>
<protein>
    <submittedName>
        <fullName evidence="2">Uncharacterized protein</fullName>
    </submittedName>
</protein>
<dbReference type="InterPro" id="IPR007439">
    <property type="entry name" value="Chemotax_Pase_CheZ"/>
</dbReference>
<reference evidence="2 3" key="1">
    <citation type="submission" date="2017-12" db="EMBL/GenBank/DDBJ databases">
        <title>Genomes of bacteria within cyanobacterial aggregates.</title>
        <authorList>
            <person name="Cai H."/>
        </authorList>
    </citation>
    <scope>NUCLEOTIDE SEQUENCE [LARGE SCALE GENOMIC DNA]</scope>
    <source>
        <strain evidence="2 3">TH16</strain>
    </source>
</reference>
<accession>A0A2K9NAW7</accession>
<dbReference type="KEGG" id="ncb:C0V82_02885"/>
<evidence type="ECO:0000256" key="1">
    <source>
        <dbReference type="SAM" id="MobiDB-lite"/>
    </source>
</evidence>
<dbReference type="Pfam" id="PF04344">
    <property type="entry name" value="CheZ"/>
    <property type="match status" value="1"/>
</dbReference>
<dbReference type="Gene3D" id="1.10.287.500">
    <property type="entry name" value="Helix hairpin bin"/>
    <property type="match status" value="1"/>
</dbReference>
<dbReference type="OrthoDB" id="7269965at2"/>
<proteinExistence type="predicted"/>
<dbReference type="GO" id="GO:0050920">
    <property type="term" value="P:regulation of chemotaxis"/>
    <property type="evidence" value="ECO:0007669"/>
    <property type="project" value="InterPro"/>
</dbReference>